<dbReference type="PANTHER" id="PTHR35579:SF3">
    <property type="entry name" value="CRISPR SYSTEM CMS ENDORIBONUCLEASE CSM3"/>
    <property type="match status" value="1"/>
</dbReference>
<sequence length="481" mass="51055">MSDSATAERPQERPSDTLSMLHPARLVLTLDFTNRTPLHVGSGEDIPGVLPPIERDGATVKPAFAGILRDHKGKPWIPGTTLKGMLRHLAEGGARDRLFGRSRDLGASGEGDLMAAMIVGGASMVEPAHPINDGAPYAAALSGPAASGRHDHAYVAGRTAIDPKSGTADAGRLFHQEMLPPGLTFRCQLILLGGDRQALDRHLSDLLPLLARWRDGVQIGRGQADGDGLVGLVGESIQGVYHCLNPDTGALDRTEDIVGLPEGYAPDARCEVAFKLYCRGPFVSIDASRGRKRPAQGIGRAEKEQAAQLAAQSLDGKTPLIPGSAVAGVLRARAAWIMALEELRRGKDATEDDRDAVYSTNLKMTPVQRLFGVSGFRGLLRLSVREVSAKAAWDVTSVKLDRFSGAPIDGGLFATNTFIGTRFTLTLTLASRSGIGEATAEDRALFDRLVESIDNDGLMLGHGTGKGFGWFKATSSAESGK</sequence>
<comment type="caution">
    <text evidence="3">The sequence shown here is derived from an EMBL/GenBank/DDBJ whole genome shotgun (WGS) entry which is preliminary data.</text>
</comment>
<dbReference type="Pfam" id="PF03787">
    <property type="entry name" value="RAMPs"/>
    <property type="match status" value="2"/>
</dbReference>
<feature type="domain" description="CRISPR type III-associated protein" evidence="2">
    <location>
        <begin position="299"/>
        <end position="472"/>
    </location>
</feature>
<keyword evidence="1" id="KW-0051">Antiviral defense</keyword>
<proteinExistence type="predicted"/>
<dbReference type="RefSeq" id="WP_345931763.1">
    <property type="nucleotide sequence ID" value="NZ_JBBKTV010000002.1"/>
</dbReference>
<keyword evidence="4" id="KW-1185">Reference proteome</keyword>
<evidence type="ECO:0000256" key="1">
    <source>
        <dbReference type="ARBA" id="ARBA00023118"/>
    </source>
</evidence>
<dbReference type="EMBL" id="JBBKTW010000007">
    <property type="protein sequence ID" value="MEN2990296.1"/>
    <property type="molecule type" value="Genomic_DNA"/>
</dbReference>
<gene>
    <name evidence="3" type="ORF">WG926_18435</name>
</gene>
<evidence type="ECO:0000259" key="2">
    <source>
        <dbReference type="Pfam" id="PF03787"/>
    </source>
</evidence>
<accession>A0ABU9YNB7</accession>
<reference evidence="3 4" key="1">
    <citation type="submission" date="2024-03" db="EMBL/GenBank/DDBJ databases">
        <title>High-quality draft genome sequencing of Tistrella sp. BH-R2-4.</title>
        <authorList>
            <person name="Dong C."/>
        </authorList>
    </citation>
    <scope>NUCLEOTIDE SEQUENCE [LARGE SCALE GENOMIC DNA]</scope>
    <source>
        <strain evidence="3 4">BH-R2-4</strain>
    </source>
</reference>
<name>A0ABU9YNB7_9PROT</name>
<organism evidence="3 4">
    <name type="scientific">Tistrella arctica</name>
    <dbReference type="NCBI Taxonomy" id="3133430"/>
    <lineage>
        <taxon>Bacteria</taxon>
        <taxon>Pseudomonadati</taxon>
        <taxon>Pseudomonadota</taxon>
        <taxon>Alphaproteobacteria</taxon>
        <taxon>Geminicoccales</taxon>
        <taxon>Geminicoccaceae</taxon>
        <taxon>Tistrella</taxon>
    </lineage>
</organism>
<dbReference type="InterPro" id="IPR005537">
    <property type="entry name" value="RAMP_III_fam"/>
</dbReference>
<evidence type="ECO:0000313" key="4">
    <source>
        <dbReference type="Proteomes" id="UP001413721"/>
    </source>
</evidence>
<dbReference type="InterPro" id="IPR052216">
    <property type="entry name" value="CRISPR_Csm3_endoribonuclease"/>
</dbReference>
<feature type="domain" description="CRISPR type III-associated protein" evidence="2">
    <location>
        <begin position="33"/>
        <end position="222"/>
    </location>
</feature>
<dbReference type="CDD" id="cd09726">
    <property type="entry name" value="RAMP_I_III"/>
    <property type="match status" value="2"/>
</dbReference>
<evidence type="ECO:0000313" key="3">
    <source>
        <dbReference type="EMBL" id="MEN2990296.1"/>
    </source>
</evidence>
<protein>
    <submittedName>
        <fullName evidence="3">RAMP superfamily CRISPR-associated protein</fullName>
    </submittedName>
</protein>
<dbReference type="PANTHER" id="PTHR35579">
    <property type="entry name" value="CRISPR SYSTEM CMS ENDORIBONUCLEASE CSM3"/>
    <property type="match status" value="1"/>
</dbReference>
<dbReference type="Proteomes" id="UP001413721">
    <property type="component" value="Unassembled WGS sequence"/>
</dbReference>